<protein>
    <recommendedName>
        <fullName evidence="6">Rubredoxin</fullName>
    </recommendedName>
</protein>
<keyword evidence="3 6" id="KW-0479">Metal-binding</keyword>
<evidence type="ECO:0000313" key="10">
    <source>
        <dbReference type="Proteomes" id="UP000199309"/>
    </source>
</evidence>
<evidence type="ECO:0000256" key="5">
    <source>
        <dbReference type="ARBA" id="ARBA00023004"/>
    </source>
</evidence>
<sequence length="53" mass="5745">MDKYECSICGYIYEEENGDADAGIAAGTKFADLPEDWVCPTCGAGKSEFVKMD</sequence>
<keyword evidence="2 6" id="KW-0813">Transport</keyword>
<evidence type="ECO:0000256" key="6">
    <source>
        <dbReference type="PIRNR" id="PIRNR000071"/>
    </source>
</evidence>
<comment type="cofactor">
    <cofactor evidence="6 7">
        <name>Fe(3+)</name>
        <dbReference type="ChEBI" id="CHEBI:29034"/>
    </cofactor>
    <text evidence="6 7">Binds 1 Fe(3+) ion per subunit.</text>
</comment>
<evidence type="ECO:0000259" key="8">
    <source>
        <dbReference type="PROSITE" id="PS50903"/>
    </source>
</evidence>
<feature type="binding site" evidence="7">
    <location>
        <position position="39"/>
    </location>
    <ligand>
        <name>Fe cation</name>
        <dbReference type="ChEBI" id="CHEBI:24875"/>
    </ligand>
</feature>
<dbReference type="InterPro" id="IPR024934">
    <property type="entry name" value="Rubredoxin-like_dom"/>
</dbReference>
<evidence type="ECO:0000256" key="4">
    <source>
        <dbReference type="ARBA" id="ARBA00022982"/>
    </source>
</evidence>
<keyword evidence="10" id="KW-1185">Reference proteome</keyword>
<dbReference type="PANTHER" id="PTHR47627:SF1">
    <property type="entry name" value="RUBREDOXIN-1-RELATED"/>
    <property type="match status" value="1"/>
</dbReference>
<dbReference type="GO" id="GO:0005506">
    <property type="term" value="F:iron ion binding"/>
    <property type="evidence" value="ECO:0007669"/>
    <property type="project" value="InterPro"/>
</dbReference>
<evidence type="ECO:0000256" key="1">
    <source>
        <dbReference type="ARBA" id="ARBA00005337"/>
    </source>
</evidence>
<organism evidence="9 10">
    <name type="scientific">Megasphaera paucivorans</name>
    <dbReference type="NCBI Taxonomy" id="349095"/>
    <lineage>
        <taxon>Bacteria</taxon>
        <taxon>Bacillati</taxon>
        <taxon>Bacillota</taxon>
        <taxon>Negativicutes</taxon>
        <taxon>Veillonellales</taxon>
        <taxon>Veillonellaceae</taxon>
        <taxon>Megasphaera</taxon>
    </lineage>
</organism>
<proteinExistence type="inferred from homology"/>
<dbReference type="PROSITE" id="PS00202">
    <property type="entry name" value="RUBREDOXIN"/>
    <property type="match status" value="1"/>
</dbReference>
<dbReference type="STRING" id="349095.SAMN05660299_00141"/>
<keyword evidence="4 6" id="KW-0249">Electron transport</keyword>
<dbReference type="Gene3D" id="2.20.28.10">
    <property type="match status" value="1"/>
</dbReference>
<evidence type="ECO:0000256" key="3">
    <source>
        <dbReference type="ARBA" id="ARBA00022723"/>
    </source>
</evidence>
<dbReference type="GO" id="GO:0009055">
    <property type="term" value="F:electron transfer activity"/>
    <property type="evidence" value="ECO:0007669"/>
    <property type="project" value="InterPro"/>
</dbReference>
<dbReference type="AlphaFoldDB" id="A0A1G9Q853"/>
<keyword evidence="5 6" id="KW-0408">Iron</keyword>
<feature type="binding site" evidence="7">
    <location>
        <position position="42"/>
    </location>
    <ligand>
        <name>Fe cation</name>
        <dbReference type="ChEBI" id="CHEBI:24875"/>
    </ligand>
</feature>
<dbReference type="RefSeq" id="WP_091647293.1">
    <property type="nucleotide sequence ID" value="NZ_FNHQ01000001.1"/>
</dbReference>
<accession>A0A1G9Q853</accession>
<evidence type="ECO:0000313" key="9">
    <source>
        <dbReference type="EMBL" id="SDM07129.1"/>
    </source>
</evidence>
<name>A0A1G9Q853_9FIRM</name>
<dbReference type="InterPro" id="IPR018527">
    <property type="entry name" value="Rubredoxin_Fe_BS"/>
</dbReference>
<dbReference type="CDD" id="cd00730">
    <property type="entry name" value="rubredoxin"/>
    <property type="match status" value="1"/>
</dbReference>
<feature type="binding site" evidence="7">
    <location>
        <position position="6"/>
    </location>
    <ligand>
        <name>Fe cation</name>
        <dbReference type="ChEBI" id="CHEBI:24875"/>
    </ligand>
</feature>
<comment type="similarity">
    <text evidence="1 6">Belongs to the rubredoxin family.</text>
</comment>
<evidence type="ECO:0000256" key="7">
    <source>
        <dbReference type="PIRSR" id="PIRSR000071-1"/>
    </source>
</evidence>
<dbReference type="PROSITE" id="PS50903">
    <property type="entry name" value="RUBREDOXIN_LIKE"/>
    <property type="match status" value="1"/>
</dbReference>
<dbReference type="PRINTS" id="PR00163">
    <property type="entry name" value="RUBREDOXIN"/>
</dbReference>
<reference evidence="9 10" key="1">
    <citation type="submission" date="2016-10" db="EMBL/GenBank/DDBJ databases">
        <authorList>
            <person name="de Groot N.N."/>
        </authorList>
    </citation>
    <scope>NUCLEOTIDE SEQUENCE [LARGE SCALE GENOMIC DNA]</scope>
    <source>
        <strain evidence="9 10">DSM 16981</strain>
    </source>
</reference>
<dbReference type="PANTHER" id="PTHR47627">
    <property type="entry name" value="RUBREDOXIN"/>
    <property type="match status" value="1"/>
</dbReference>
<dbReference type="Proteomes" id="UP000199309">
    <property type="component" value="Unassembled WGS sequence"/>
</dbReference>
<dbReference type="OrthoDB" id="9758182at2"/>
<dbReference type="InterPro" id="IPR024922">
    <property type="entry name" value="Rubredoxin"/>
</dbReference>
<dbReference type="Pfam" id="PF00301">
    <property type="entry name" value="Rubredoxin"/>
    <property type="match status" value="1"/>
</dbReference>
<dbReference type="PIRSF" id="PIRSF000071">
    <property type="entry name" value="Rubredoxin"/>
    <property type="match status" value="1"/>
</dbReference>
<dbReference type="EMBL" id="FNHQ01000001">
    <property type="protein sequence ID" value="SDM07129.1"/>
    <property type="molecule type" value="Genomic_DNA"/>
</dbReference>
<dbReference type="InterPro" id="IPR024935">
    <property type="entry name" value="Rubredoxin_dom"/>
</dbReference>
<evidence type="ECO:0000256" key="2">
    <source>
        <dbReference type="ARBA" id="ARBA00022448"/>
    </source>
</evidence>
<dbReference type="InterPro" id="IPR050526">
    <property type="entry name" value="Rubredoxin_ET"/>
</dbReference>
<dbReference type="GO" id="GO:0043448">
    <property type="term" value="P:alkane catabolic process"/>
    <property type="evidence" value="ECO:0007669"/>
    <property type="project" value="TreeGrafter"/>
</dbReference>
<feature type="domain" description="Rubredoxin-like" evidence="8">
    <location>
        <begin position="1"/>
        <end position="52"/>
    </location>
</feature>
<feature type="binding site" evidence="7">
    <location>
        <position position="9"/>
    </location>
    <ligand>
        <name>Fe cation</name>
        <dbReference type="ChEBI" id="CHEBI:24875"/>
    </ligand>
</feature>
<dbReference type="FunFam" id="2.20.28.10:FF:000001">
    <property type="entry name" value="Rubredoxin"/>
    <property type="match status" value="1"/>
</dbReference>
<dbReference type="SUPFAM" id="SSF57802">
    <property type="entry name" value="Rubredoxin-like"/>
    <property type="match status" value="1"/>
</dbReference>
<gene>
    <name evidence="9" type="ORF">SAMN05660299_00141</name>
</gene>